<keyword evidence="3" id="KW-1185">Reference proteome</keyword>
<comment type="caution">
    <text evidence="2">The sequence shown here is derived from an EMBL/GenBank/DDBJ whole genome shotgun (WGS) entry which is preliminary data.</text>
</comment>
<name>A0AAD7DMA1_MYCRO</name>
<dbReference type="AlphaFoldDB" id="A0AAD7DMA1"/>
<protein>
    <submittedName>
        <fullName evidence="2">Uncharacterized protein</fullName>
    </submittedName>
</protein>
<accession>A0AAD7DMA1</accession>
<evidence type="ECO:0000313" key="3">
    <source>
        <dbReference type="Proteomes" id="UP001221757"/>
    </source>
</evidence>
<sequence length="77" mass="8803">QLQVFFSEARRINLKRSFASLMAVIEAPGGVHSKMAKVLEKVFEKVERVGGDIGAHKRRRTSQRTWKDSNDNTLFLD</sequence>
<proteinExistence type="predicted"/>
<evidence type="ECO:0000256" key="1">
    <source>
        <dbReference type="SAM" id="MobiDB-lite"/>
    </source>
</evidence>
<feature type="non-terminal residue" evidence="2">
    <location>
        <position position="1"/>
    </location>
</feature>
<evidence type="ECO:0000313" key="2">
    <source>
        <dbReference type="EMBL" id="KAJ7694764.1"/>
    </source>
</evidence>
<gene>
    <name evidence="2" type="ORF">B0H17DRAFT_931272</name>
</gene>
<dbReference type="Proteomes" id="UP001221757">
    <property type="component" value="Unassembled WGS sequence"/>
</dbReference>
<dbReference type="EMBL" id="JARKIE010000040">
    <property type="protein sequence ID" value="KAJ7694764.1"/>
    <property type="molecule type" value="Genomic_DNA"/>
</dbReference>
<reference evidence="2" key="1">
    <citation type="submission" date="2023-03" db="EMBL/GenBank/DDBJ databases">
        <title>Massive genome expansion in bonnet fungi (Mycena s.s.) driven by repeated elements and novel gene families across ecological guilds.</title>
        <authorList>
            <consortium name="Lawrence Berkeley National Laboratory"/>
            <person name="Harder C.B."/>
            <person name="Miyauchi S."/>
            <person name="Viragh M."/>
            <person name="Kuo A."/>
            <person name="Thoen E."/>
            <person name="Andreopoulos B."/>
            <person name="Lu D."/>
            <person name="Skrede I."/>
            <person name="Drula E."/>
            <person name="Henrissat B."/>
            <person name="Morin E."/>
            <person name="Kohler A."/>
            <person name="Barry K."/>
            <person name="LaButti K."/>
            <person name="Morin E."/>
            <person name="Salamov A."/>
            <person name="Lipzen A."/>
            <person name="Mereny Z."/>
            <person name="Hegedus B."/>
            <person name="Baldrian P."/>
            <person name="Stursova M."/>
            <person name="Weitz H."/>
            <person name="Taylor A."/>
            <person name="Grigoriev I.V."/>
            <person name="Nagy L.G."/>
            <person name="Martin F."/>
            <person name="Kauserud H."/>
        </authorList>
    </citation>
    <scope>NUCLEOTIDE SEQUENCE</scope>
    <source>
        <strain evidence="2">CBHHK067</strain>
    </source>
</reference>
<feature type="region of interest" description="Disordered" evidence="1">
    <location>
        <begin position="54"/>
        <end position="77"/>
    </location>
</feature>
<organism evidence="2 3">
    <name type="scientific">Mycena rosella</name>
    <name type="common">Pink bonnet</name>
    <name type="synonym">Agaricus rosellus</name>
    <dbReference type="NCBI Taxonomy" id="1033263"/>
    <lineage>
        <taxon>Eukaryota</taxon>
        <taxon>Fungi</taxon>
        <taxon>Dikarya</taxon>
        <taxon>Basidiomycota</taxon>
        <taxon>Agaricomycotina</taxon>
        <taxon>Agaricomycetes</taxon>
        <taxon>Agaricomycetidae</taxon>
        <taxon>Agaricales</taxon>
        <taxon>Marasmiineae</taxon>
        <taxon>Mycenaceae</taxon>
        <taxon>Mycena</taxon>
    </lineage>
</organism>